<protein>
    <submittedName>
        <fullName evidence="1">Ankyrin repeat domain-containing protein 50</fullName>
    </submittedName>
</protein>
<gene>
    <name evidence="1" type="primary">ANKRD50_2</name>
    <name evidence="1" type="ORF">TNCT_606351</name>
</gene>
<accession>A0A8X6HR66</accession>
<reference evidence="1" key="1">
    <citation type="submission" date="2020-07" db="EMBL/GenBank/DDBJ databases">
        <title>Multicomponent nature underlies the extraordinary mechanical properties of spider dragline silk.</title>
        <authorList>
            <person name="Kono N."/>
            <person name="Nakamura H."/>
            <person name="Mori M."/>
            <person name="Yoshida Y."/>
            <person name="Ohtoshi R."/>
            <person name="Malay A.D."/>
            <person name="Moran D.A.P."/>
            <person name="Tomita M."/>
            <person name="Numata K."/>
            <person name="Arakawa K."/>
        </authorList>
    </citation>
    <scope>NUCLEOTIDE SEQUENCE</scope>
</reference>
<dbReference type="AlphaFoldDB" id="A0A8X6HR66"/>
<dbReference type="EMBL" id="BMAO01026259">
    <property type="protein sequence ID" value="GFR08044.1"/>
    <property type="molecule type" value="Genomic_DNA"/>
</dbReference>
<sequence>MENCSGKWIQRIVDQIGATYENPTAVNMFYISAYFKEDEGICRHIFLSLLPDTEEVHSAVRLLKSCNLIKFTYHSMFIVPSSIQNQTRILLKDQNKETIVLAEAIGLVNYLLICDPICALCLNHAMSVLKYVSNNTELVNSMIGLPGRIAMHLVTQNKFNQAISFCNSLLSTLHESVGGSHKATLEIQYDLSGLLALKGNHEEAIVLLQSLHEKNLEYSQKDETTLILTTTAKELYELSKYEEALQLYQAIFGERKISATTSRRLRKTYRSNPGFEGTDRTQQKNFKIYCC</sequence>
<dbReference type="Proteomes" id="UP000887116">
    <property type="component" value="Unassembled WGS sequence"/>
</dbReference>
<name>A0A8X6HR66_TRICU</name>
<comment type="caution">
    <text evidence="1">The sequence shown here is derived from an EMBL/GenBank/DDBJ whole genome shotgun (WGS) entry which is preliminary data.</text>
</comment>
<organism evidence="1 2">
    <name type="scientific">Trichonephila clavata</name>
    <name type="common">Joro spider</name>
    <name type="synonym">Nephila clavata</name>
    <dbReference type="NCBI Taxonomy" id="2740835"/>
    <lineage>
        <taxon>Eukaryota</taxon>
        <taxon>Metazoa</taxon>
        <taxon>Ecdysozoa</taxon>
        <taxon>Arthropoda</taxon>
        <taxon>Chelicerata</taxon>
        <taxon>Arachnida</taxon>
        <taxon>Araneae</taxon>
        <taxon>Araneomorphae</taxon>
        <taxon>Entelegynae</taxon>
        <taxon>Araneoidea</taxon>
        <taxon>Nephilidae</taxon>
        <taxon>Trichonephila</taxon>
    </lineage>
</organism>
<dbReference type="InterPro" id="IPR011990">
    <property type="entry name" value="TPR-like_helical_dom_sf"/>
</dbReference>
<dbReference type="OrthoDB" id="5986190at2759"/>
<proteinExistence type="predicted"/>
<evidence type="ECO:0000313" key="2">
    <source>
        <dbReference type="Proteomes" id="UP000887116"/>
    </source>
</evidence>
<keyword evidence="2" id="KW-1185">Reference proteome</keyword>
<dbReference type="Gene3D" id="1.25.40.10">
    <property type="entry name" value="Tetratricopeptide repeat domain"/>
    <property type="match status" value="1"/>
</dbReference>
<evidence type="ECO:0000313" key="1">
    <source>
        <dbReference type="EMBL" id="GFR08044.1"/>
    </source>
</evidence>
<dbReference type="SUPFAM" id="SSF48452">
    <property type="entry name" value="TPR-like"/>
    <property type="match status" value="1"/>
</dbReference>